<evidence type="ECO:0000313" key="2">
    <source>
        <dbReference type="EMBL" id="GIE01394.1"/>
    </source>
</evidence>
<feature type="signal peptide" evidence="1">
    <location>
        <begin position="1"/>
        <end position="28"/>
    </location>
</feature>
<keyword evidence="1" id="KW-0732">Signal</keyword>
<evidence type="ECO:0000313" key="3">
    <source>
        <dbReference type="Proteomes" id="UP000637628"/>
    </source>
</evidence>
<gene>
    <name evidence="2" type="ORF">Adu01nite_27440</name>
</gene>
<dbReference type="EMBL" id="BOML01000021">
    <property type="protein sequence ID" value="GIE01394.1"/>
    <property type="molecule type" value="Genomic_DNA"/>
</dbReference>
<dbReference type="Proteomes" id="UP000637628">
    <property type="component" value="Unassembled WGS sequence"/>
</dbReference>
<comment type="caution">
    <text evidence="2">The sequence shown here is derived from an EMBL/GenBank/DDBJ whole genome shotgun (WGS) entry which is preliminary data.</text>
</comment>
<evidence type="ECO:0000256" key="1">
    <source>
        <dbReference type="SAM" id="SignalP"/>
    </source>
</evidence>
<proteinExistence type="predicted"/>
<reference evidence="2 3" key="1">
    <citation type="submission" date="2021-01" db="EMBL/GenBank/DDBJ databases">
        <title>Whole genome shotgun sequence of Actinoplanes durhamensis NBRC 14914.</title>
        <authorList>
            <person name="Komaki H."/>
            <person name="Tamura T."/>
        </authorList>
    </citation>
    <scope>NUCLEOTIDE SEQUENCE [LARGE SCALE GENOMIC DNA]</scope>
    <source>
        <strain evidence="2 3">NBRC 14914</strain>
    </source>
</reference>
<name>A0ABQ3YVN5_9ACTN</name>
<feature type="chain" id="PRO_5046224003" evidence="1">
    <location>
        <begin position="29"/>
        <end position="240"/>
    </location>
</feature>
<dbReference type="RefSeq" id="WP_203726990.1">
    <property type="nucleotide sequence ID" value="NZ_BAAATX010000014.1"/>
</dbReference>
<sequence>MNTGRQRWLIAALAVAVLTLMGSVAAVAAGVGSQTVTSRPAAGYGPPMMGAGGMMGGTGGAMMGGSGPAGSWQTGGRYGLPGDGHAVTTTGAATTRAQAFADELGAGLHAGEVMQFANGYYSELLTASGAGATEVLIDPATGAVSVEYGPAMMWNTRYGMHPTGDVPAQVTPGQAVTDAQAWLDAQHSGLTADDATTFPGYYTLHTVHGVKIVGMMSVNAVTAAIWYHTWHGAFITMTGA</sequence>
<organism evidence="2 3">
    <name type="scientific">Paractinoplanes durhamensis</name>
    <dbReference type="NCBI Taxonomy" id="113563"/>
    <lineage>
        <taxon>Bacteria</taxon>
        <taxon>Bacillati</taxon>
        <taxon>Actinomycetota</taxon>
        <taxon>Actinomycetes</taxon>
        <taxon>Micromonosporales</taxon>
        <taxon>Micromonosporaceae</taxon>
        <taxon>Paractinoplanes</taxon>
    </lineage>
</organism>
<accession>A0ABQ3YVN5</accession>
<keyword evidence="3" id="KW-1185">Reference proteome</keyword>
<protein>
    <submittedName>
        <fullName evidence="2">Uncharacterized protein</fullName>
    </submittedName>
</protein>